<dbReference type="Proteomes" id="UP000018362">
    <property type="component" value="Unassembled WGS sequence"/>
</dbReference>
<name>R6C2G5_9BACT</name>
<dbReference type="InterPro" id="IPR050708">
    <property type="entry name" value="T6SS_VgrG/RHS"/>
</dbReference>
<dbReference type="PANTHER" id="PTHR32305:SF15">
    <property type="entry name" value="PROTEIN RHSA-RELATED"/>
    <property type="match status" value="1"/>
</dbReference>
<reference evidence="1" key="1">
    <citation type="submission" date="2012-11" db="EMBL/GenBank/DDBJ databases">
        <title>Dependencies among metagenomic species, viruses, plasmids and units of genetic variation.</title>
        <authorList>
            <person name="Nielsen H.B."/>
            <person name="Almeida M."/>
            <person name="Juncker A.S."/>
            <person name="Rasmussen S."/>
            <person name="Li J."/>
            <person name="Sunagawa S."/>
            <person name="Plichta D."/>
            <person name="Gautier L."/>
            <person name="Le Chatelier E."/>
            <person name="Peletier E."/>
            <person name="Bonde I."/>
            <person name="Nielsen T."/>
            <person name="Manichanh C."/>
            <person name="Arumugam M."/>
            <person name="Batto J."/>
            <person name="Santos M.B.Q.D."/>
            <person name="Blom N."/>
            <person name="Borruel N."/>
            <person name="Burgdorf K.S."/>
            <person name="Boumezbeur F."/>
            <person name="Casellas F."/>
            <person name="Dore J."/>
            <person name="Guarner F."/>
            <person name="Hansen T."/>
            <person name="Hildebrand F."/>
            <person name="Kaas R.S."/>
            <person name="Kennedy S."/>
            <person name="Kristiansen K."/>
            <person name="Kultima J.R."/>
            <person name="Leonard P."/>
            <person name="Levenez F."/>
            <person name="Lund O."/>
            <person name="Moumen B."/>
            <person name="Le Paslier D."/>
            <person name="Pons N."/>
            <person name="Pedersen O."/>
            <person name="Prifti E."/>
            <person name="Qin J."/>
            <person name="Raes J."/>
            <person name="Tap J."/>
            <person name="Tims S."/>
            <person name="Ussery D.W."/>
            <person name="Yamada T."/>
            <person name="MetaHit consortium"/>
            <person name="Renault P."/>
            <person name="Sicheritz-Ponten T."/>
            <person name="Bork P."/>
            <person name="Wang J."/>
            <person name="Brunak S."/>
            <person name="Ehrlich S.D."/>
        </authorList>
    </citation>
    <scope>NUCLEOTIDE SEQUENCE [LARGE SCALE GENOMIC DNA]</scope>
</reference>
<accession>R6C2G5</accession>
<protein>
    <submittedName>
        <fullName evidence="1">RHS repeat-associated core domain-containing protein</fullName>
    </submittedName>
</protein>
<dbReference type="NCBIfam" id="TIGR03696">
    <property type="entry name" value="Rhs_assc_core"/>
    <property type="match status" value="1"/>
</dbReference>
<comment type="caution">
    <text evidence="1">The sequence shown here is derived from an EMBL/GenBank/DDBJ whole genome shotgun (WGS) entry which is preliminary data.</text>
</comment>
<sequence>MKKAEYGEGERLASNPNRFNEEVTAYDKTGNILGIRRMGQTGAQEYGLVDNLALTYSGNQLKKVTDNAASSAYNNGFEFKDGADRETEYTYDENGNLTQDLNRNIEDIQYNFLNLPQRIEFEDGSTTEYLYDAEGRKLRTLHKADGKTTTTDYAGNLIYENGNPARLLTGYGYVSLLDGMYHYYLQDHLENNRVVADRNGKVEEVNHYYPFGGMFAHTGNVQPYKYNGKELDTRKGLNWYDYGARYYDPALGRFTVVDSVAEKHYYASPYIYIVTIFP</sequence>
<dbReference type="PANTHER" id="PTHR32305">
    <property type="match status" value="1"/>
</dbReference>
<dbReference type="EMBL" id="CBCJ010000069">
    <property type="protein sequence ID" value="CDA70523.1"/>
    <property type="molecule type" value="Genomic_DNA"/>
</dbReference>
<gene>
    <name evidence="1" type="ORF">BN509_01589</name>
</gene>
<proteinExistence type="predicted"/>
<dbReference type="InterPro" id="IPR022385">
    <property type="entry name" value="Rhs_assc_core"/>
</dbReference>
<dbReference type="Gene3D" id="2.180.10.10">
    <property type="entry name" value="RHS repeat-associated core"/>
    <property type="match status" value="1"/>
</dbReference>
<evidence type="ECO:0000313" key="1">
    <source>
        <dbReference type="EMBL" id="CDA70523.1"/>
    </source>
</evidence>
<organism evidence="1 2">
    <name type="scientific">Phocaeicola coprocola CAG:162</name>
    <dbReference type="NCBI Taxonomy" id="1263040"/>
    <lineage>
        <taxon>Bacteria</taxon>
        <taxon>Pseudomonadati</taxon>
        <taxon>Bacteroidota</taxon>
        <taxon>Bacteroidia</taxon>
        <taxon>Bacteroidales</taxon>
        <taxon>Bacteroidaceae</taxon>
        <taxon>Phocaeicola</taxon>
    </lineage>
</organism>
<dbReference type="AlphaFoldDB" id="R6C2G5"/>
<evidence type="ECO:0000313" key="2">
    <source>
        <dbReference type="Proteomes" id="UP000018362"/>
    </source>
</evidence>